<dbReference type="SUPFAM" id="SSF46785">
    <property type="entry name" value="Winged helix' DNA-binding domain"/>
    <property type="match status" value="1"/>
</dbReference>
<dbReference type="InterPro" id="IPR016461">
    <property type="entry name" value="COMT-like"/>
</dbReference>
<dbReference type="SUPFAM" id="SSF63380">
    <property type="entry name" value="Riboflavin synthase domain-like"/>
    <property type="match status" value="1"/>
</dbReference>
<dbReference type="InterPro" id="IPR012967">
    <property type="entry name" value="COMT_dimerisation"/>
</dbReference>
<evidence type="ECO:0000313" key="5">
    <source>
        <dbReference type="EMBL" id="GEL25159.1"/>
    </source>
</evidence>
<dbReference type="Gene3D" id="3.40.50.150">
    <property type="entry name" value="Vaccinia Virus protein VP39"/>
    <property type="match status" value="1"/>
</dbReference>
<protein>
    <recommendedName>
        <fullName evidence="4">FAD-binding FR-type domain-containing protein</fullName>
    </recommendedName>
</protein>
<dbReference type="Pfam" id="PF08100">
    <property type="entry name" value="Dimerisation"/>
    <property type="match status" value="1"/>
</dbReference>
<organism evidence="5 6">
    <name type="scientific">Pseudonocardia sulfidoxydans NBRC 16205</name>
    <dbReference type="NCBI Taxonomy" id="1223511"/>
    <lineage>
        <taxon>Bacteria</taxon>
        <taxon>Bacillati</taxon>
        <taxon>Actinomycetota</taxon>
        <taxon>Actinomycetes</taxon>
        <taxon>Pseudonocardiales</taxon>
        <taxon>Pseudonocardiaceae</taxon>
        <taxon>Pseudonocardia</taxon>
    </lineage>
</organism>
<sequence>MSPTSRALVVHPVTLRQVEVSRIEDVTPGMRRVTFTGPQLAAFTSENGLPQPAFVSGGFDDDIRLLFAHPGQSRPVLPVQAQGRLDWPKDEHALYRAYTVRRFDPRAGELDVDFVTHGIGVATTWAQRARAGDRLHLFGPQSSAGPVPPSDWLLVAGDDTALPAIGRLLEELPEDARAQVFVEVAERGHVQRLRELPGVTVTWLVRAEADGIGLLVDAVRDAQWWPGAPFAWIAGERSAVRELRRHLVEDRKMAKKDIDFTGYWKRTDVVVLAEDASVPDPERTTDAYEKFHELADLVPALAIRVAAGLGLGDLLASGAAGAAELAARTGSDERALGKLLRYLSTIGLLAETLHDGLPRYTLTEVGDFLADDYWADLLDPGSALGRQAQGIFGLAESVRTGKAAYASVTGRTFAQLRTEQGFCDQLLDSIAEGAAYLGAPLADSGVFAGVEHLVIRSDGAGVEAREITARHPGLRVTISAPPAQADWLRRDLPTSVPDAAQRARIHVAAEAGIDPAPDADAVLLVFALGALGDEAAAAVLRSAAANLPAGGRVLLIEDLYDTDHADEHDGEEDLLALTRDGTGLRTEAELDAIVALAGLREAARHSFGWGTVIRELVTRRP</sequence>
<keyword evidence="6" id="KW-1185">Reference proteome</keyword>
<dbReference type="GO" id="GO:0046983">
    <property type="term" value="F:protein dimerization activity"/>
    <property type="evidence" value="ECO:0007669"/>
    <property type="project" value="InterPro"/>
</dbReference>
<dbReference type="InterPro" id="IPR039374">
    <property type="entry name" value="SIP_fam"/>
</dbReference>
<dbReference type="Gene3D" id="1.10.10.10">
    <property type="entry name" value="Winged helix-like DNA-binding domain superfamily/Winged helix DNA-binding domain"/>
    <property type="match status" value="1"/>
</dbReference>
<dbReference type="PANTHER" id="PTHR30157">
    <property type="entry name" value="FERRIC REDUCTASE, NADPH-DEPENDENT"/>
    <property type="match status" value="1"/>
</dbReference>
<dbReference type="InterPro" id="IPR029063">
    <property type="entry name" value="SAM-dependent_MTases_sf"/>
</dbReference>
<accession>A0A511DK08</accession>
<evidence type="ECO:0000256" key="1">
    <source>
        <dbReference type="ARBA" id="ARBA00022603"/>
    </source>
</evidence>
<reference evidence="5 6" key="1">
    <citation type="submission" date="2019-07" db="EMBL/GenBank/DDBJ databases">
        <title>Whole genome shotgun sequence of Pseudonocardia sulfidoxydans NBRC 16205.</title>
        <authorList>
            <person name="Hosoyama A."/>
            <person name="Uohara A."/>
            <person name="Ohji S."/>
            <person name="Ichikawa N."/>
        </authorList>
    </citation>
    <scope>NUCLEOTIDE SEQUENCE [LARGE SCALE GENOMIC DNA]</scope>
    <source>
        <strain evidence="5 6">NBRC 16205</strain>
    </source>
</reference>
<dbReference type="GO" id="GO:0032259">
    <property type="term" value="P:methylation"/>
    <property type="evidence" value="ECO:0007669"/>
    <property type="project" value="UniProtKB-KW"/>
</dbReference>
<evidence type="ECO:0000256" key="2">
    <source>
        <dbReference type="ARBA" id="ARBA00022679"/>
    </source>
</evidence>
<dbReference type="RefSeq" id="WP_147110838.1">
    <property type="nucleotide sequence ID" value="NZ_BJVJ01000047.1"/>
</dbReference>
<keyword evidence="1" id="KW-0489">Methyltransferase</keyword>
<dbReference type="Gene3D" id="1.10.287.1350">
    <property type="match status" value="1"/>
</dbReference>
<dbReference type="Pfam" id="PF00891">
    <property type="entry name" value="Methyltransf_2"/>
    <property type="match status" value="1"/>
</dbReference>
<dbReference type="EMBL" id="BJVJ01000047">
    <property type="protein sequence ID" value="GEL25159.1"/>
    <property type="molecule type" value="Genomic_DNA"/>
</dbReference>
<evidence type="ECO:0000313" key="6">
    <source>
        <dbReference type="Proteomes" id="UP000321685"/>
    </source>
</evidence>
<keyword evidence="2" id="KW-0808">Transferase</keyword>
<dbReference type="InterPro" id="IPR039261">
    <property type="entry name" value="FNR_nucleotide-bd"/>
</dbReference>
<dbReference type="PROSITE" id="PS51683">
    <property type="entry name" value="SAM_OMT_II"/>
    <property type="match status" value="1"/>
</dbReference>
<comment type="caution">
    <text evidence="5">The sequence shown here is derived from an EMBL/GenBank/DDBJ whole genome shotgun (WGS) entry which is preliminary data.</text>
</comment>
<dbReference type="InterPro" id="IPR017927">
    <property type="entry name" value="FAD-bd_FR_type"/>
</dbReference>
<dbReference type="InterPro" id="IPR007037">
    <property type="entry name" value="SIP_rossman_dom"/>
</dbReference>
<dbReference type="GO" id="GO:0016491">
    <property type="term" value="F:oxidoreductase activity"/>
    <property type="evidence" value="ECO:0007669"/>
    <property type="project" value="InterPro"/>
</dbReference>
<proteinExistence type="predicted"/>
<dbReference type="OrthoDB" id="3291337at2"/>
<dbReference type="AlphaFoldDB" id="A0A511DK08"/>
<gene>
    <name evidence="5" type="ORF">PSU4_41130</name>
</gene>
<feature type="domain" description="FAD-binding FR-type" evidence="4">
    <location>
        <begin position="13"/>
        <end position="147"/>
    </location>
</feature>
<dbReference type="Gene3D" id="2.40.30.10">
    <property type="entry name" value="Translation factors"/>
    <property type="match status" value="1"/>
</dbReference>
<dbReference type="Pfam" id="PF08021">
    <property type="entry name" value="FAD_binding_9"/>
    <property type="match status" value="1"/>
</dbReference>
<dbReference type="InterPro" id="IPR017938">
    <property type="entry name" value="Riboflavin_synthase-like_b-brl"/>
</dbReference>
<dbReference type="InterPro" id="IPR013113">
    <property type="entry name" value="SIP_FAD-bd"/>
</dbReference>
<dbReference type="InterPro" id="IPR001077">
    <property type="entry name" value="COMT_C"/>
</dbReference>
<dbReference type="PANTHER" id="PTHR30157:SF0">
    <property type="entry name" value="NADPH-DEPENDENT FERRIC-CHELATE REDUCTASE"/>
    <property type="match status" value="1"/>
</dbReference>
<evidence type="ECO:0000259" key="4">
    <source>
        <dbReference type="PROSITE" id="PS51384"/>
    </source>
</evidence>
<dbReference type="PROSITE" id="PS51384">
    <property type="entry name" value="FAD_FR"/>
    <property type="match status" value="1"/>
</dbReference>
<dbReference type="Proteomes" id="UP000321685">
    <property type="component" value="Unassembled WGS sequence"/>
</dbReference>
<dbReference type="CDD" id="cd06193">
    <property type="entry name" value="siderophore_interacting"/>
    <property type="match status" value="1"/>
</dbReference>
<dbReference type="SUPFAM" id="SSF53335">
    <property type="entry name" value="S-adenosyl-L-methionine-dependent methyltransferases"/>
    <property type="match status" value="1"/>
</dbReference>
<name>A0A511DK08_9PSEU</name>
<dbReference type="Gene3D" id="3.40.50.80">
    <property type="entry name" value="Nucleotide-binding domain of ferredoxin-NADP reductase (FNR) module"/>
    <property type="match status" value="1"/>
</dbReference>
<keyword evidence="3" id="KW-0949">S-adenosyl-L-methionine</keyword>
<dbReference type="InterPro" id="IPR036390">
    <property type="entry name" value="WH_DNA-bd_sf"/>
</dbReference>
<dbReference type="GO" id="GO:0008171">
    <property type="term" value="F:O-methyltransferase activity"/>
    <property type="evidence" value="ECO:0007669"/>
    <property type="project" value="InterPro"/>
</dbReference>
<dbReference type="InterPro" id="IPR036388">
    <property type="entry name" value="WH-like_DNA-bd_sf"/>
</dbReference>
<evidence type="ECO:0000256" key="3">
    <source>
        <dbReference type="ARBA" id="ARBA00022691"/>
    </source>
</evidence>
<dbReference type="Pfam" id="PF04954">
    <property type="entry name" value="SIP"/>
    <property type="match status" value="1"/>
</dbReference>